<name>A0A6M0RBL0_9CLOT</name>
<keyword evidence="5" id="KW-1185">Reference proteome</keyword>
<evidence type="ECO:0000256" key="1">
    <source>
        <dbReference type="ARBA" id="ARBA00023122"/>
    </source>
</evidence>
<feature type="domain" description="CBS" evidence="3">
    <location>
        <begin position="71"/>
        <end position="128"/>
    </location>
</feature>
<proteinExistence type="predicted"/>
<dbReference type="OrthoDB" id="9790355at2"/>
<evidence type="ECO:0000313" key="4">
    <source>
        <dbReference type="EMBL" id="NEZ46949.1"/>
    </source>
</evidence>
<evidence type="ECO:0000259" key="3">
    <source>
        <dbReference type="PROSITE" id="PS51371"/>
    </source>
</evidence>
<accession>A0A6M0RBL0</accession>
<dbReference type="AlphaFoldDB" id="A0A6M0RBL0"/>
<evidence type="ECO:0000313" key="5">
    <source>
        <dbReference type="Proteomes" id="UP000473885"/>
    </source>
</evidence>
<dbReference type="PANTHER" id="PTHR43080:SF2">
    <property type="entry name" value="CBS DOMAIN-CONTAINING PROTEIN"/>
    <property type="match status" value="1"/>
</dbReference>
<dbReference type="RefSeq" id="WP_050607912.1">
    <property type="nucleotide sequence ID" value="NZ_CABKUB010000006.1"/>
</dbReference>
<sequence>MIGDIMKKHVITLEGKDNIRKALNLMSQTKINGAPVVDSEGKLSGMIVKADIYRFLMEEGHYDTCPVDWVMSKEVITAKEKEHIIDVAGRLLQNDIVAIPVIDDKNKIQGIVCIEDILMYCIEKLNKCKKL</sequence>
<comment type="caution">
    <text evidence="4">The sequence shown here is derived from an EMBL/GenBank/DDBJ whole genome shotgun (WGS) entry which is preliminary data.</text>
</comment>
<dbReference type="PANTHER" id="PTHR43080">
    <property type="entry name" value="CBS DOMAIN-CONTAINING PROTEIN CBSX3, MITOCHONDRIAL"/>
    <property type="match status" value="1"/>
</dbReference>
<dbReference type="Pfam" id="PF00571">
    <property type="entry name" value="CBS"/>
    <property type="match status" value="2"/>
</dbReference>
<dbReference type="SMART" id="SM00116">
    <property type="entry name" value="CBS"/>
    <property type="match status" value="2"/>
</dbReference>
<feature type="domain" description="CBS" evidence="3">
    <location>
        <begin position="6"/>
        <end position="64"/>
    </location>
</feature>
<organism evidence="4 5">
    <name type="scientific">Clostridium niameyense</name>
    <dbReference type="NCBI Taxonomy" id="1622073"/>
    <lineage>
        <taxon>Bacteria</taxon>
        <taxon>Bacillati</taxon>
        <taxon>Bacillota</taxon>
        <taxon>Clostridia</taxon>
        <taxon>Eubacteriales</taxon>
        <taxon>Clostridiaceae</taxon>
        <taxon>Clostridium</taxon>
    </lineage>
</organism>
<dbReference type="PROSITE" id="PS51371">
    <property type="entry name" value="CBS"/>
    <property type="match status" value="2"/>
</dbReference>
<dbReference type="EMBL" id="SXDP01000004">
    <property type="protein sequence ID" value="NEZ46949.1"/>
    <property type="molecule type" value="Genomic_DNA"/>
</dbReference>
<dbReference type="InterPro" id="IPR000644">
    <property type="entry name" value="CBS_dom"/>
</dbReference>
<dbReference type="Gene3D" id="3.10.580.10">
    <property type="entry name" value="CBS-domain"/>
    <property type="match status" value="1"/>
</dbReference>
<dbReference type="InterPro" id="IPR046342">
    <property type="entry name" value="CBS_dom_sf"/>
</dbReference>
<protein>
    <submittedName>
        <fullName evidence="4">CBS domain-containing protein</fullName>
    </submittedName>
</protein>
<gene>
    <name evidence="4" type="ORF">FDF74_06950</name>
</gene>
<evidence type="ECO:0000256" key="2">
    <source>
        <dbReference type="PROSITE-ProRule" id="PRU00703"/>
    </source>
</evidence>
<reference evidence="4 5" key="1">
    <citation type="submission" date="2019-04" db="EMBL/GenBank/DDBJ databases">
        <title>Genome sequencing of Clostridium botulinum Groups I-IV and Clostridium butyricum.</title>
        <authorList>
            <person name="Brunt J."/>
            <person name="Van Vliet A.H.M."/>
            <person name="Stringer S.C."/>
            <person name="Carter A.T."/>
            <person name="Peck M.W."/>
        </authorList>
    </citation>
    <scope>NUCLEOTIDE SEQUENCE [LARGE SCALE GENOMIC DNA]</scope>
    <source>
        <strain evidence="4 5">IFR 18/094</strain>
    </source>
</reference>
<dbReference type="Proteomes" id="UP000473885">
    <property type="component" value="Unassembled WGS sequence"/>
</dbReference>
<dbReference type="CDD" id="cd02205">
    <property type="entry name" value="CBS_pair_SF"/>
    <property type="match status" value="1"/>
</dbReference>
<keyword evidence="1 2" id="KW-0129">CBS domain</keyword>
<dbReference type="InterPro" id="IPR051257">
    <property type="entry name" value="Diverse_CBS-Domain"/>
</dbReference>
<dbReference type="SUPFAM" id="SSF54631">
    <property type="entry name" value="CBS-domain pair"/>
    <property type="match status" value="1"/>
</dbReference>